<dbReference type="InterPro" id="IPR001263">
    <property type="entry name" value="PI3K_accessory_dom"/>
</dbReference>
<dbReference type="SUPFAM" id="SSF48371">
    <property type="entry name" value="ARM repeat"/>
    <property type="match status" value="1"/>
</dbReference>
<dbReference type="GO" id="GO:0005886">
    <property type="term" value="C:plasma membrane"/>
    <property type="evidence" value="ECO:0007669"/>
    <property type="project" value="TreeGrafter"/>
</dbReference>
<dbReference type="Gene3D" id="1.25.40.70">
    <property type="entry name" value="Phosphatidylinositol 3-kinase, accessory domain (PIK)"/>
    <property type="match status" value="1"/>
</dbReference>
<evidence type="ECO:0000259" key="5">
    <source>
        <dbReference type="PROSITE" id="PS50290"/>
    </source>
</evidence>
<dbReference type="GO" id="GO:0048015">
    <property type="term" value="P:phosphatidylinositol-mediated signaling"/>
    <property type="evidence" value="ECO:0007669"/>
    <property type="project" value="TreeGrafter"/>
</dbReference>
<protein>
    <recommendedName>
        <fullName evidence="2">1-phosphatidylinositol 4-kinase</fullName>
        <ecNumber evidence="2">2.7.1.67</ecNumber>
    </recommendedName>
</protein>
<feature type="domain" description="PIK helical" evidence="6">
    <location>
        <begin position="335"/>
        <end position="513"/>
    </location>
</feature>
<evidence type="ECO:0000256" key="2">
    <source>
        <dbReference type="ARBA" id="ARBA00012169"/>
    </source>
</evidence>
<comment type="similarity">
    <text evidence="1">Belongs to the PI3/PI4-kinase family. Type III PI4K subfamily.</text>
</comment>
<gene>
    <name evidence="7" type="ORF">D917_06573</name>
</gene>
<dbReference type="PANTHER" id="PTHR10048">
    <property type="entry name" value="PHOSPHATIDYLINOSITOL KINASE"/>
    <property type="match status" value="1"/>
</dbReference>
<organism evidence="7 8">
    <name type="scientific">Trichinella nativa</name>
    <dbReference type="NCBI Taxonomy" id="6335"/>
    <lineage>
        <taxon>Eukaryota</taxon>
        <taxon>Metazoa</taxon>
        <taxon>Ecdysozoa</taxon>
        <taxon>Nematoda</taxon>
        <taxon>Enoplea</taxon>
        <taxon>Dorylaimia</taxon>
        <taxon>Trichinellida</taxon>
        <taxon>Trichinellidae</taxon>
        <taxon>Trichinella</taxon>
    </lineage>
</organism>
<dbReference type="InterPro" id="IPR042236">
    <property type="entry name" value="PI3K_accessory_sf"/>
</dbReference>
<name>A0A1Y3ERX9_9BILA</name>
<evidence type="ECO:0000313" key="8">
    <source>
        <dbReference type="Proteomes" id="UP000243006"/>
    </source>
</evidence>
<dbReference type="PROSITE" id="PS51545">
    <property type="entry name" value="PIK_HELICAL"/>
    <property type="match status" value="1"/>
</dbReference>
<reference evidence="7 8" key="1">
    <citation type="submission" date="2015-04" db="EMBL/GenBank/DDBJ databases">
        <title>Draft genome of the roundworm Trichinella nativa.</title>
        <authorList>
            <person name="Mitreva M."/>
        </authorList>
    </citation>
    <scope>NUCLEOTIDE SEQUENCE [LARGE SCALE GENOMIC DNA]</scope>
    <source>
        <strain evidence="7 8">ISS45</strain>
    </source>
</reference>
<dbReference type="Pfam" id="PF00613">
    <property type="entry name" value="PI3Ka"/>
    <property type="match status" value="1"/>
</dbReference>
<dbReference type="GO" id="GO:0005737">
    <property type="term" value="C:cytoplasm"/>
    <property type="evidence" value="ECO:0007669"/>
    <property type="project" value="TreeGrafter"/>
</dbReference>
<dbReference type="Gene3D" id="3.30.1010.10">
    <property type="entry name" value="Phosphatidylinositol 3-kinase Catalytic Subunit, Chain A, domain 4"/>
    <property type="match status" value="1"/>
</dbReference>
<accession>A0A1Y3ERX9</accession>
<proteinExistence type="inferred from homology"/>
<dbReference type="InterPro" id="IPR016024">
    <property type="entry name" value="ARM-type_fold"/>
</dbReference>
<keyword evidence="4 7" id="KW-0418">Kinase</keyword>
<dbReference type="AlphaFoldDB" id="A0A1Y3ERX9"/>
<dbReference type="EC" id="2.7.1.67" evidence="2"/>
<dbReference type="PROSITE" id="PS00915">
    <property type="entry name" value="PI3_4_KINASE_1"/>
    <property type="match status" value="1"/>
</dbReference>
<dbReference type="PANTHER" id="PTHR10048:SF15">
    <property type="entry name" value="PHOSPHATIDYLINOSITOL 4-KINASE ALPHA"/>
    <property type="match status" value="1"/>
</dbReference>
<dbReference type="Pfam" id="PF00454">
    <property type="entry name" value="PI3_PI4_kinase"/>
    <property type="match status" value="1"/>
</dbReference>
<sequence>MELSVSCWEWILTAKPEIEIEFFQELSYAWKLLADLKLGIFREDPPLFDPSAVHGENQLNPNPPLVKPHKILIRFCNQDLVDIFLIIFMQSLNLAIGSGPGVTVKDVYFHNVVTKGCLFSRHVAAVGARFHFLTSALGLLQSGSFTCGTVKCLLRKRIFAVALDYFAVAPQCPTQDSNALSEDISLLINFWKAVHADRKYLNRNMFGNFGTHNYTVDSGKSQASVGRIQDQSLGRAESVQSHRSGQSNFPITASFSASQRYWANIATLTSYRKPPIRNQANMQLIVGDFSSIKGNEIERLIAWYNPQGLPEKVLPGEDIVEQFRMKIFPDLIAENKIMKDCVRLLWDICPTIAIYIPARFKNLESVKSELGRLVKSNPALVRHIPAALPYLATVQTIENNGSELDHMLMWAPVSPACALSFFSRQYPSHPTTAQYAIRVLKEYHPSVLLSYIPQIIQAVRYDPFNCVAEFILSMAKKSQLLAHQFIWNMQTNMYLDEEGKQKDPVLYEKLNSIMTDLINSLSGEAKRFYEKEFQFFGEITAISAEIKAFPKGQERKDACLRALSRIKVVQGCYLPSDPEAVVVDIDYSSGTPMQSAAKAPFLARFKVKRCGGEQVEKLGQEAIDESVDANDNEQTSDIFWQAAIFKVGDDVRQDMLALQLMELCLHVFKSIGLNVYLYPYRVVATAPGCGVIQCVPNSKSRDQLGRQTDFAV</sequence>
<keyword evidence="3" id="KW-0808">Transferase</keyword>
<dbReference type="GO" id="GO:0004430">
    <property type="term" value="F:1-phosphatidylinositol 4-kinase activity"/>
    <property type="evidence" value="ECO:0007669"/>
    <property type="project" value="UniProtKB-EC"/>
</dbReference>
<dbReference type="FunFam" id="1.25.40.70:FF:000011">
    <property type="entry name" value="Phosphatidylinositol 4-kinase alpha"/>
    <property type="match status" value="1"/>
</dbReference>
<evidence type="ECO:0000256" key="3">
    <source>
        <dbReference type="ARBA" id="ARBA00022679"/>
    </source>
</evidence>
<evidence type="ECO:0000259" key="6">
    <source>
        <dbReference type="PROSITE" id="PS51545"/>
    </source>
</evidence>
<dbReference type="FunFam" id="3.30.1010.10:FF:000009">
    <property type="entry name" value="Phosphatidylinositol 4-kinase, catalytic, alpha"/>
    <property type="match status" value="1"/>
</dbReference>
<dbReference type="InterPro" id="IPR015433">
    <property type="entry name" value="PI3/4_kinase"/>
</dbReference>
<dbReference type="GO" id="GO:0046854">
    <property type="term" value="P:phosphatidylinositol phosphate biosynthetic process"/>
    <property type="evidence" value="ECO:0007669"/>
    <property type="project" value="InterPro"/>
</dbReference>
<dbReference type="SUPFAM" id="SSF56112">
    <property type="entry name" value="Protein kinase-like (PK-like)"/>
    <property type="match status" value="1"/>
</dbReference>
<dbReference type="InterPro" id="IPR011009">
    <property type="entry name" value="Kinase-like_dom_sf"/>
</dbReference>
<evidence type="ECO:0000256" key="1">
    <source>
        <dbReference type="ARBA" id="ARBA00006209"/>
    </source>
</evidence>
<dbReference type="InterPro" id="IPR000403">
    <property type="entry name" value="PI3/4_kinase_cat_dom"/>
</dbReference>
<comment type="caution">
    <text evidence="7">The sequence shown here is derived from an EMBL/GenBank/DDBJ whole genome shotgun (WGS) entry which is preliminary data.</text>
</comment>
<dbReference type="Pfam" id="PF19274">
    <property type="entry name" value="PI4K_N"/>
    <property type="match status" value="1"/>
</dbReference>
<dbReference type="InterPro" id="IPR045495">
    <property type="entry name" value="PI4K_N"/>
</dbReference>
<dbReference type="Proteomes" id="UP000243006">
    <property type="component" value="Unassembled WGS sequence"/>
</dbReference>
<dbReference type="EMBL" id="LVZM01003616">
    <property type="protein sequence ID" value="OUC47894.1"/>
    <property type="molecule type" value="Genomic_DNA"/>
</dbReference>
<feature type="domain" description="PI3K/PI4K catalytic" evidence="5">
    <location>
        <begin position="609"/>
        <end position="712"/>
    </location>
</feature>
<dbReference type="SMART" id="SM00145">
    <property type="entry name" value="PI3Ka"/>
    <property type="match status" value="1"/>
</dbReference>
<dbReference type="InterPro" id="IPR018936">
    <property type="entry name" value="PI3/4_kinase_CS"/>
</dbReference>
<evidence type="ECO:0000256" key="4">
    <source>
        <dbReference type="ARBA" id="ARBA00022777"/>
    </source>
</evidence>
<dbReference type="PROSITE" id="PS50290">
    <property type="entry name" value="PI3_4_KINASE_3"/>
    <property type="match status" value="1"/>
</dbReference>
<evidence type="ECO:0000313" key="7">
    <source>
        <dbReference type="EMBL" id="OUC47894.1"/>
    </source>
</evidence>